<sequence length="41" mass="4653">MENNRHPSIPHERIGLAVMVRPHRVAEFSETGTVQSERGVQ</sequence>
<dbReference type="HOGENOM" id="CLU_3268119_0_0_9"/>
<dbReference type="AlphaFoldDB" id="C0EDL4"/>
<dbReference type="Proteomes" id="UP000003340">
    <property type="component" value="Unassembled WGS sequence"/>
</dbReference>
<name>C0EDL4_9FIRM</name>
<dbReference type="EMBL" id="ACEC01000064">
    <property type="protein sequence ID" value="EEG30421.1"/>
    <property type="molecule type" value="Genomic_DNA"/>
</dbReference>
<evidence type="ECO:0000313" key="1">
    <source>
        <dbReference type="EMBL" id="EEG30421.1"/>
    </source>
</evidence>
<reference evidence="1 2" key="2">
    <citation type="submission" date="2009-02" db="EMBL/GenBank/DDBJ databases">
        <title>Draft genome sequence of Clostridium methylpentosum (DSM 5476).</title>
        <authorList>
            <person name="Sudarsanam P."/>
            <person name="Ley R."/>
            <person name="Guruge J."/>
            <person name="Turnbaugh P.J."/>
            <person name="Mahowald M."/>
            <person name="Liep D."/>
            <person name="Gordon J."/>
        </authorList>
    </citation>
    <scope>NUCLEOTIDE SEQUENCE [LARGE SCALE GENOMIC DNA]</scope>
    <source>
        <strain evidence="1 2">DSM 5476</strain>
    </source>
</reference>
<gene>
    <name evidence="1" type="ORF">CLOSTMETH_01942</name>
</gene>
<reference evidence="1 2" key="1">
    <citation type="submission" date="2009-01" db="EMBL/GenBank/DDBJ databases">
        <authorList>
            <person name="Fulton L."/>
            <person name="Clifton S."/>
            <person name="Fulton B."/>
            <person name="Xu J."/>
            <person name="Minx P."/>
            <person name="Pepin K.H."/>
            <person name="Johnson M."/>
            <person name="Bhonagiri V."/>
            <person name="Nash W.E."/>
            <person name="Mardis E.R."/>
            <person name="Wilson R.K."/>
        </authorList>
    </citation>
    <scope>NUCLEOTIDE SEQUENCE [LARGE SCALE GENOMIC DNA]</scope>
    <source>
        <strain evidence="1 2">DSM 5476</strain>
    </source>
</reference>
<organism evidence="1 2">
    <name type="scientific">[Clostridium] methylpentosum DSM 5476</name>
    <dbReference type="NCBI Taxonomy" id="537013"/>
    <lineage>
        <taxon>Bacteria</taxon>
        <taxon>Bacillati</taxon>
        <taxon>Bacillota</taxon>
        <taxon>Clostridia</taxon>
        <taxon>Eubacteriales</taxon>
        <taxon>Oscillospiraceae</taxon>
        <taxon>Oscillospiraceae incertae sedis</taxon>
    </lineage>
</organism>
<evidence type="ECO:0000313" key="2">
    <source>
        <dbReference type="Proteomes" id="UP000003340"/>
    </source>
</evidence>
<accession>C0EDL4</accession>
<proteinExistence type="predicted"/>
<protein>
    <submittedName>
        <fullName evidence="1">Uncharacterized protein</fullName>
    </submittedName>
</protein>
<comment type="caution">
    <text evidence="1">The sequence shown here is derived from an EMBL/GenBank/DDBJ whole genome shotgun (WGS) entry which is preliminary data.</text>
</comment>
<keyword evidence="2" id="KW-1185">Reference proteome</keyword>